<feature type="domain" description="CinA C-terminal" evidence="1">
    <location>
        <begin position="17"/>
        <end position="144"/>
    </location>
</feature>
<dbReference type="Gene3D" id="3.90.950.20">
    <property type="entry name" value="CinA-like"/>
    <property type="match status" value="1"/>
</dbReference>
<protein>
    <recommendedName>
        <fullName evidence="1">CinA C-terminal domain-containing protein</fullName>
    </recommendedName>
</protein>
<dbReference type="EMBL" id="JMIH01000013">
    <property type="protein sequence ID" value="KEO75358.1"/>
    <property type="molecule type" value="Genomic_DNA"/>
</dbReference>
<dbReference type="RefSeq" id="WP_051719792.1">
    <property type="nucleotide sequence ID" value="NZ_JMIH01000013.1"/>
</dbReference>
<dbReference type="Pfam" id="PF02464">
    <property type="entry name" value="CinA"/>
    <property type="match status" value="1"/>
</dbReference>
<dbReference type="STRING" id="1048983.EL17_02125"/>
<dbReference type="Proteomes" id="UP000027821">
    <property type="component" value="Unassembled WGS sequence"/>
</dbReference>
<dbReference type="InterPro" id="IPR036653">
    <property type="entry name" value="CinA-like_C"/>
</dbReference>
<reference evidence="2 3" key="1">
    <citation type="submission" date="2014-04" db="EMBL/GenBank/DDBJ databases">
        <title>Characterization and application of a salt tolerant electro-active bacterium.</title>
        <authorList>
            <person name="Yang L."/>
            <person name="Wei S."/>
            <person name="Tay Q.X.M."/>
        </authorList>
    </citation>
    <scope>NUCLEOTIDE SEQUENCE [LARGE SCALE GENOMIC DNA]</scope>
    <source>
        <strain evidence="2 3">LY1</strain>
    </source>
</reference>
<evidence type="ECO:0000259" key="1">
    <source>
        <dbReference type="Pfam" id="PF02464"/>
    </source>
</evidence>
<accession>A0A074L693</accession>
<dbReference type="OrthoDB" id="1252536at2"/>
<dbReference type="AlphaFoldDB" id="A0A074L693"/>
<gene>
    <name evidence="2" type="ORF">EL17_02125</name>
</gene>
<dbReference type="SUPFAM" id="SSF142433">
    <property type="entry name" value="CinA-like"/>
    <property type="match status" value="1"/>
</dbReference>
<dbReference type="eggNOG" id="COG1546">
    <property type="taxonomic scope" value="Bacteria"/>
</dbReference>
<evidence type="ECO:0000313" key="3">
    <source>
        <dbReference type="Proteomes" id="UP000027821"/>
    </source>
</evidence>
<sequence>MEKKTIADNHDIKNALDTIKEYCKKNNETLSVAESVSSGALQLLFSSEEEAGLFYEGGMTVYSLDQKESLLGISKEITQPCQGVSSEIAENLAKNICKLYKTNIGMGLTGFASPFPEKNIYELFAYGAAYRNGKLIFCEKIESKKETPEEKREDYAKIVIKKFAAFLKEKG</sequence>
<dbReference type="InterPro" id="IPR008136">
    <property type="entry name" value="CinA_C"/>
</dbReference>
<evidence type="ECO:0000313" key="2">
    <source>
        <dbReference type="EMBL" id="KEO75358.1"/>
    </source>
</evidence>
<comment type="caution">
    <text evidence="2">The sequence shown here is derived from an EMBL/GenBank/DDBJ whole genome shotgun (WGS) entry which is preliminary data.</text>
</comment>
<proteinExistence type="predicted"/>
<organism evidence="2 3">
    <name type="scientific">Anditalea andensis</name>
    <dbReference type="NCBI Taxonomy" id="1048983"/>
    <lineage>
        <taxon>Bacteria</taxon>
        <taxon>Pseudomonadati</taxon>
        <taxon>Bacteroidota</taxon>
        <taxon>Cytophagia</taxon>
        <taxon>Cytophagales</taxon>
        <taxon>Cytophagaceae</taxon>
        <taxon>Anditalea</taxon>
    </lineage>
</organism>
<keyword evidence="3" id="KW-1185">Reference proteome</keyword>
<name>A0A074L693_9BACT</name>